<dbReference type="AlphaFoldDB" id="A0A225W3Y2"/>
<gene>
    <name evidence="1" type="ORF">PHMEG_00014372</name>
</gene>
<dbReference type="EMBL" id="NBNE01001840">
    <property type="protein sequence ID" value="OWZ12461.1"/>
    <property type="molecule type" value="Genomic_DNA"/>
</dbReference>
<evidence type="ECO:0000313" key="1">
    <source>
        <dbReference type="EMBL" id="OWZ12461.1"/>
    </source>
</evidence>
<evidence type="ECO:0000313" key="2">
    <source>
        <dbReference type="Proteomes" id="UP000198211"/>
    </source>
</evidence>
<protein>
    <submittedName>
        <fullName evidence="1">Uncharacterized protein</fullName>
    </submittedName>
</protein>
<sequence>MPKRVPWLEYAMKVDALVANQFLDGIQSYDISYAKLCRNHYALSCSQDALPDANVEKCSCREKAPTFLETNIKSVYDFGFHTTDTMPPHKSVFDEEGVRSGDAYHLYWSRSLKKVRYPSRVLANPQHRIELRQFFILANTWRAVTA</sequence>
<proteinExistence type="predicted"/>
<organism evidence="1 2">
    <name type="scientific">Phytophthora megakarya</name>
    <dbReference type="NCBI Taxonomy" id="4795"/>
    <lineage>
        <taxon>Eukaryota</taxon>
        <taxon>Sar</taxon>
        <taxon>Stramenopiles</taxon>
        <taxon>Oomycota</taxon>
        <taxon>Peronosporomycetes</taxon>
        <taxon>Peronosporales</taxon>
        <taxon>Peronosporaceae</taxon>
        <taxon>Phytophthora</taxon>
    </lineage>
</organism>
<dbReference type="Proteomes" id="UP000198211">
    <property type="component" value="Unassembled WGS sequence"/>
</dbReference>
<reference evidence="2" key="1">
    <citation type="submission" date="2017-03" db="EMBL/GenBank/DDBJ databases">
        <title>Phytopthora megakarya and P. palmivora, two closely related causual agents of cacao black pod achieved similar genome size and gene model numbers by different mechanisms.</title>
        <authorList>
            <person name="Ali S."/>
            <person name="Shao J."/>
            <person name="Larry D.J."/>
            <person name="Kronmiller B."/>
            <person name="Shen D."/>
            <person name="Strem M.D."/>
            <person name="Melnick R.L."/>
            <person name="Guiltinan M.J."/>
            <person name="Tyler B.M."/>
            <person name="Meinhardt L.W."/>
            <person name="Bailey B.A."/>
        </authorList>
    </citation>
    <scope>NUCLEOTIDE SEQUENCE [LARGE SCALE GENOMIC DNA]</scope>
    <source>
        <strain evidence="2">zdho120</strain>
    </source>
</reference>
<keyword evidence="2" id="KW-1185">Reference proteome</keyword>
<comment type="caution">
    <text evidence="1">The sequence shown here is derived from an EMBL/GenBank/DDBJ whole genome shotgun (WGS) entry which is preliminary data.</text>
</comment>
<accession>A0A225W3Y2</accession>
<name>A0A225W3Y2_9STRA</name>